<keyword evidence="2" id="KW-1185">Reference proteome</keyword>
<evidence type="ECO:0000313" key="1">
    <source>
        <dbReference type="EMBL" id="KAA9017051.1"/>
    </source>
</evidence>
<dbReference type="AlphaFoldDB" id="A0A5J5H8W3"/>
<dbReference type="OrthoDB" id="2381857at2"/>
<sequence>MVYQINGLKDIHKLLVNERKIGGVIEAKTLRLRTGEVYKNTVITHIDLLGSSIYSIGFVTEDSENIIVNITELGLLQEPEYKRICELNNQAYKSTKTKTKIKYLKRLLDINKDSLNKIFLEEAKMIIEDIGLTVAKKELNISHIYPKNKVYSIA</sequence>
<accession>A0A5J5H8W3</accession>
<name>A0A5J5H8W3_9BACI</name>
<proteinExistence type="predicted"/>
<comment type="caution">
    <text evidence="1">The sequence shown here is derived from an EMBL/GenBank/DDBJ whole genome shotgun (WGS) entry which is preliminary data.</text>
</comment>
<dbReference type="EMBL" id="VYKL01000037">
    <property type="protein sequence ID" value="KAA9017051.1"/>
    <property type="molecule type" value="Genomic_DNA"/>
</dbReference>
<dbReference type="Proteomes" id="UP000326671">
    <property type="component" value="Unassembled WGS sequence"/>
</dbReference>
<dbReference type="RefSeq" id="WP_150442063.1">
    <property type="nucleotide sequence ID" value="NZ_VYKL01000037.1"/>
</dbReference>
<evidence type="ECO:0000313" key="2">
    <source>
        <dbReference type="Proteomes" id="UP000326671"/>
    </source>
</evidence>
<organism evidence="1 2">
    <name type="scientific">Niallia endozanthoxylica</name>
    <dbReference type="NCBI Taxonomy" id="2036016"/>
    <lineage>
        <taxon>Bacteria</taxon>
        <taxon>Bacillati</taxon>
        <taxon>Bacillota</taxon>
        <taxon>Bacilli</taxon>
        <taxon>Bacillales</taxon>
        <taxon>Bacillaceae</taxon>
        <taxon>Niallia</taxon>
    </lineage>
</organism>
<protein>
    <submittedName>
        <fullName evidence="1">Uncharacterized protein</fullName>
    </submittedName>
</protein>
<gene>
    <name evidence="1" type="ORF">F4V44_21530</name>
</gene>
<reference evidence="1 2" key="1">
    <citation type="submission" date="2019-09" db="EMBL/GenBank/DDBJ databases">
        <title>Whole genome sequences of isolates from the Mars Exploration Rovers.</title>
        <authorList>
            <person name="Seuylemezian A."/>
            <person name="Vaishampayan P."/>
        </authorList>
    </citation>
    <scope>NUCLEOTIDE SEQUENCE [LARGE SCALE GENOMIC DNA]</scope>
    <source>
        <strain evidence="1 2">MER_TA_151</strain>
    </source>
</reference>